<organism evidence="1">
    <name type="scientific">marine sediment metagenome</name>
    <dbReference type="NCBI Taxonomy" id="412755"/>
    <lineage>
        <taxon>unclassified sequences</taxon>
        <taxon>metagenomes</taxon>
        <taxon>ecological metagenomes</taxon>
    </lineage>
</organism>
<sequence length="278" mass="32064">ITISQDLIADNIYELRKLTEDEWLSMSTEDRLRALSNTTRHAEDQTFIGDFGRYYDLYKRWGYEFYEMEDRYENYSFRNFEAYNILEERRRRWSYNEFGDRITKMRGSYRLWSDRFYSDGQWRALGPSDYINQMGGTDGVWVATESTDDWAVSVIGAGAIRTAFTPLTLAIPNMSGMEVDFQSANTSAKFINSVLISRTPDPQGIDSEMGGLGHMYEGGVMLRGGRLRRKFGILTLGTSYVTTYGVQGNRDRGSEWRGTINNFTPTPMMVAVRFEDDS</sequence>
<accession>X0UCX9</accession>
<feature type="non-terminal residue" evidence="1">
    <location>
        <position position="1"/>
    </location>
</feature>
<gene>
    <name evidence="1" type="ORF">S01H1_28429</name>
</gene>
<feature type="non-terminal residue" evidence="1">
    <location>
        <position position="278"/>
    </location>
</feature>
<proteinExistence type="predicted"/>
<reference evidence="1" key="1">
    <citation type="journal article" date="2014" name="Front. Microbiol.">
        <title>High frequency of phylogenetically diverse reductive dehalogenase-homologous genes in deep subseafloor sedimentary metagenomes.</title>
        <authorList>
            <person name="Kawai M."/>
            <person name="Futagami T."/>
            <person name="Toyoda A."/>
            <person name="Takaki Y."/>
            <person name="Nishi S."/>
            <person name="Hori S."/>
            <person name="Arai W."/>
            <person name="Tsubouchi T."/>
            <person name="Morono Y."/>
            <person name="Uchiyama I."/>
            <person name="Ito T."/>
            <person name="Fujiyama A."/>
            <person name="Inagaki F."/>
            <person name="Takami H."/>
        </authorList>
    </citation>
    <scope>NUCLEOTIDE SEQUENCE</scope>
    <source>
        <strain evidence="1">Expedition CK06-06</strain>
    </source>
</reference>
<evidence type="ECO:0000313" key="1">
    <source>
        <dbReference type="EMBL" id="GAF97171.1"/>
    </source>
</evidence>
<dbReference type="EMBL" id="BARS01017375">
    <property type="protein sequence ID" value="GAF97171.1"/>
    <property type="molecule type" value="Genomic_DNA"/>
</dbReference>
<comment type="caution">
    <text evidence="1">The sequence shown here is derived from an EMBL/GenBank/DDBJ whole genome shotgun (WGS) entry which is preliminary data.</text>
</comment>
<protein>
    <submittedName>
        <fullName evidence="1">Uncharacterized protein</fullName>
    </submittedName>
</protein>
<dbReference type="AlphaFoldDB" id="X0UCX9"/>
<name>X0UCX9_9ZZZZ</name>